<dbReference type="PROSITE" id="PS00525">
    <property type="entry name" value="RIBOSOMAL_L6_1"/>
    <property type="match status" value="1"/>
</dbReference>
<keyword evidence="1 5" id="KW-0699">rRNA-binding</keyword>
<keyword evidence="4 5" id="KW-0687">Ribonucleoprotein</keyword>
<dbReference type="InterPro" id="IPR002358">
    <property type="entry name" value="Ribosomal_uL6_CS"/>
</dbReference>
<evidence type="ECO:0000259" key="8">
    <source>
        <dbReference type="Pfam" id="PF00347"/>
    </source>
</evidence>
<evidence type="ECO:0000256" key="7">
    <source>
        <dbReference type="RuleBase" id="RU003870"/>
    </source>
</evidence>
<accession>A0AAX4HPU8</accession>
<comment type="similarity">
    <text evidence="5 6">Belongs to the universal ribosomal protein uL6 family.</text>
</comment>
<evidence type="ECO:0000313" key="9">
    <source>
        <dbReference type="EMBL" id="WPU65240.1"/>
    </source>
</evidence>
<dbReference type="Proteomes" id="UP001324634">
    <property type="component" value="Chromosome"/>
</dbReference>
<dbReference type="InterPro" id="IPR036789">
    <property type="entry name" value="Ribosomal_uL6-like_a/b-dom_sf"/>
</dbReference>
<name>A0AAX4HPU8_9BACT</name>
<dbReference type="InterPro" id="IPR020040">
    <property type="entry name" value="Ribosomal_uL6_a/b-dom"/>
</dbReference>
<dbReference type="InterPro" id="IPR000702">
    <property type="entry name" value="Ribosomal_uL6-like"/>
</dbReference>
<dbReference type="PIRSF" id="PIRSF002162">
    <property type="entry name" value="Ribosomal_L6"/>
    <property type="match status" value="1"/>
</dbReference>
<reference evidence="9 10" key="1">
    <citation type="submission" date="2023-11" db="EMBL/GenBank/DDBJ databases">
        <title>Peredibacter starrii A3.12.</title>
        <authorList>
            <person name="Mitchell R.J."/>
        </authorList>
    </citation>
    <scope>NUCLEOTIDE SEQUENCE [LARGE SCALE GENOMIC DNA]</scope>
    <source>
        <strain evidence="9 10">A3.12</strain>
    </source>
</reference>
<feature type="domain" description="Large ribosomal subunit protein uL6 alpha-beta" evidence="8">
    <location>
        <begin position="11"/>
        <end position="82"/>
    </location>
</feature>
<comment type="function">
    <text evidence="5 7">This protein binds to the 23S rRNA, and is important in its secondary structure. It is located near the subunit interface in the base of the L7/L12 stalk, and near the tRNA binding site of the peptidyltransferase center.</text>
</comment>
<dbReference type="FunFam" id="3.90.930.12:FF:000002">
    <property type="entry name" value="50S ribosomal protein L6"/>
    <property type="match status" value="1"/>
</dbReference>
<keyword evidence="10" id="KW-1185">Reference proteome</keyword>
<protein>
    <recommendedName>
        <fullName evidence="5">Large ribosomal subunit protein uL6</fullName>
    </recommendedName>
</protein>
<dbReference type="RefSeq" id="WP_321395405.1">
    <property type="nucleotide sequence ID" value="NZ_CP139487.1"/>
</dbReference>
<dbReference type="SUPFAM" id="SSF56053">
    <property type="entry name" value="Ribosomal protein L6"/>
    <property type="match status" value="2"/>
</dbReference>
<feature type="domain" description="Large ribosomal subunit protein uL6 alpha-beta" evidence="8">
    <location>
        <begin position="91"/>
        <end position="163"/>
    </location>
</feature>
<dbReference type="NCBIfam" id="TIGR03654">
    <property type="entry name" value="L6_bact"/>
    <property type="match status" value="1"/>
</dbReference>
<keyword evidence="2 5" id="KW-0694">RNA-binding</keyword>
<evidence type="ECO:0000256" key="5">
    <source>
        <dbReference type="HAMAP-Rule" id="MF_01365"/>
    </source>
</evidence>
<comment type="subunit">
    <text evidence="5">Part of the 50S ribosomal subunit.</text>
</comment>
<evidence type="ECO:0000256" key="3">
    <source>
        <dbReference type="ARBA" id="ARBA00022980"/>
    </source>
</evidence>
<organism evidence="9 10">
    <name type="scientific">Peredibacter starrii</name>
    <dbReference type="NCBI Taxonomy" id="28202"/>
    <lineage>
        <taxon>Bacteria</taxon>
        <taxon>Pseudomonadati</taxon>
        <taxon>Bdellovibrionota</taxon>
        <taxon>Bacteriovoracia</taxon>
        <taxon>Bacteriovoracales</taxon>
        <taxon>Bacteriovoracaceae</taxon>
        <taxon>Peredibacter</taxon>
    </lineage>
</organism>
<dbReference type="EMBL" id="CP139487">
    <property type="protein sequence ID" value="WPU65240.1"/>
    <property type="molecule type" value="Genomic_DNA"/>
</dbReference>
<sequence length="179" mass="19329">MSRIGKKPVGIPDKVEVKVNGLTVDVKGPKGQLSYTFHKDVKIEKADKAINVLPANQTTSAKAVWGMSRTLLGNMVTGVTTGFVKSLEFNGVGYKAAVSGSTLTLNLGYSHSIDYKLPKGVEAKVNKNVIEFHGCDKELVGFVAAQVRSFREPEPYKGKGLKYTDETIIRKAGKTGAKK</sequence>
<dbReference type="Pfam" id="PF00347">
    <property type="entry name" value="Ribosomal_L6"/>
    <property type="match status" value="2"/>
</dbReference>
<proteinExistence type="inferred from homology"/>
<evidence type="ECO:0000256" key="1">
    <source>
        <dbReference type="ARBA" id="ARBA00022730"/>
    </source>
</evidence>
<dbReference type="GO" id="GO:0003735">
    <property type="term" value="F:structural constituent of ribosome"/>
    <property type="evidence" value="ECO:0007669"/>
    <property type="project" value="UniProtKB-UniRule"/>
</dbReference>
<dbReference type="GO" id="GO:0019843">
    <property type="term" value="F:rRNA binding"/>
    <property type="evidence" value="ECO:0007669"/>
    <property type="project" value="UniProtKB-UniRule"/>
</dbReference>
<dbReference type="PRINTS" id="PR00059">
    <property type="entry name" value="RIBOSOMALL6"/>
</dbReference>
<dbReference type="PANTHER" id="PTHR11655">
    <property type="entry name" value="60S/50S RIBOSOMAL PROTEIN L6/L9"/>
    <property type="match status" value="1"/>
</dbReference>
<keyword evidence="3 5" id="KW-0689">Ribosomal protein</keyword>
<gene>
    <name evidence="5 9" type="primary">rplF</name>
    <name evidence="9" type="ORF">SOO65_00575</name>
</gene>
<dbReference type="KEGG" id="psti:SOO65_00575"/>
<dbReference type="AlphaFoldDB" id="A0AAX4HPU8"/>
<evidence type="ECO:0000256" key="6">
    <source>
        <dbReference type="RuleBase" id="RU003869"/>
    </source>
</evidence>
<evidence type="ECO:0000313" key="10">
    <source>
        <dbReference type="Proteomes" id="UP001324634"/>
    </source>
</evidence>
<dbReference type="GO" id="GO:0022625">
    <property type="term" value="C:cytosolic large ribosomal subunit"/>
    <property type="evidence" value="ECO:0007669"/>
    <property type="project" value="UniProtKB-UniRule"/>
</dbReference>
<dbReference type="Gene3D" id="3.90.930.12">
    <property type="entry name" value="Ribosomal protein L6, alpha-beta domain"/>
    <property type="match status" value="2"/>
</dbReference>
<dbReference type="HAMAP" id="MF_01365_B">
    <property type="entry name" value="Ribosomal_uL6_B"/>
    <property type="match status" value="1"/>
</dbReference>
<dbReference type="GO" id="GO:0002181">
    <property type="term" value="P:cytoplasmic translation"/>
    <property type="evidence" value="ECO:0007669"/>
    <property type="project" value="TreeGrafter"/>
</dbReference>
<evidence type="ECO:0000256" key="4">
    <source>
        <dbReference type="ARBA" id="ARBA00023274"/>
    </source>
</evidence>
<dbReference type="InterPro" id="IPR019906">
    <property type="entry name" value="Ribosomal_uL6_bac-type"/>
</dbReference>
<dbReference type="PANTHER" id="PTHR11655:SF14">
    <property type="entry name" value="LARGE RIBOSOMAL SUBUNIT PROTEIN UL6M"/>
    <property type="match status" value="1"/>
</dbReference>
<evidence type="ECO:0000256" key="2">
    <source>
        <dbReference type="ARBA" id="ARBA00022884"/>
    </source>
</evidence>